<dbReference type="InterPro" id="IPR048469">
    <property type="entry name" value="YchJ-like_M"/>
</dbReference>
<protein>
    <recommendedName>
        <fullName evidence="1">YchJ-like middle NTF2-like domain-containing protein</fullName>
    </recommendedName>
</protein>
<evidence type="ECO:0000259" key="1">
    <source>
        <dbReference type="Pfam" id="PF17775"/>
    </source>
</evidence>
<name>A6FZG7_9BACT</name>
<comment type="caution">
    <text evidence="2">The sequence shown here is derived from an EMBL/GenBank/DDBJ whole genome shotgun (WGS) entry which is preliminary data.</text>
</comment>
<dbReference type="STRING" id="391625.PPSIR1_25766"/>
<sequence length="107" mass="12228">MMRSRYCAYALGLVDYILDTTHPDNAEARPDRAAWAREVAAFSQATRFVGLEVRSSAVHEAEGWGEVEFRARLLRDGEDLSFAERSRFERAGDDSRWVYHSGEMLPD</sequence>
<organism evidence="2 3">
    <name type="scientific">Plesiocystis pacifica SIR-1</name>
    <dbReference type="NCBI Taxonomy" id="391625"/>
    <lineage>
        <taxon>Bacteria</taxon>
        <taxon>Pseudomonadati</taxon>
        <taxon>Myxococcota</taxon>
        <taxon>Polyangia</taxon>
        <taxon>Nannocystales</taxon>
        <taxon>Nannocystaceae</taxon>
        <taxon>Plesiocystis</taxon>
    </lineage>
</organism>
<dbReference type="eggNOG" id="COG3012">
    <property type="taxonomic scope" value="Bacteria"/>
</dbReference>
<evidence type="ECO:0000313" key="2">
    <source>
        <dbReference type="EMBL" id="EDM81051.1"/>
    </source>
</evidence>
<dbReference type="AlphaFoldDB" id="A6FZG7"/>
<reference evidence="2 3" key="1">
    <citation type="submission" date="2007-06" db="EMBL/GenBank/DDBJ databases">
        <authorList>
            <person name="Shimkets L."/>
            <person name="Ferriera S."/>
            <person name="Johnson J."/>
            <person name="Kravitz S."/>
            <person name="Beeson K."/>
            <person name="Sutton G."/>
            <person name="Rogers Y.-H."/>
            <person name="Friedman R."/>
            <person name="Frazier M."/>
            <person name="Venter J.C."/>
        </authorList>
    </citation>
    <scope>NUCLEOTIDE SEQUENCE [LARGE SCALE GENOMIC DNA]</scope>
    <source>
        <strain evidence="2 3">SIR-1</strain>
    </source>
</reference>
<proteinExistence type="predicted"/>
<evidence type="ECO:0000313" key="3">
    <source>
        <dbReference type="Proteomes" id="UP000005801"/>
    </source>
</evidence>
<accession>A6FZG7</accession>
<dbReference type="SUPFAM" id="SSF54427">
    <property type="entry name" value="NTF2-like"/>
    <property type="match status" value="1"/>
</dbReference>
<feature type="domain" description="YchJ-like middle NTF2-like" evidence="1">
    <location>
        <begin position="1"/>
        <end position="102"/>
    </location>
</feature>
<dbReference type="Proteomes" id="UP000005801">
    <property type="component" value="Unassembled WGS sequence"/>
</dbReference>
<dbReference type="EMBL" id="ABCS01000006">
    <property type="protein sequence ID" value="EDM81051.1"/>
    <property type="molecule type" value="Genomic_DNA"/>
</dbReference>
<dbReference type="Gene3D" id="3.10.450.50">
    <property type="match status" value="1"/>
</dbReference>
<dbReference type="InterPro" id="IPR032710">
    <property type="entry name" value="NTF2-like_dom_sf"/>
</dbReference>
<dbReference type="Pfam" id="PF17775">
    <property type="entry name" value="YchJ_M-like"/>
    <property type="match status" value="1"/>
</dbReference>
<gene>
    <name evidence="2" type="ORF">PPSIR1_25766</name>
</gene>
<keyword evidence="3" id="KW-1185">Reference proteome</keyword>